<protein>
    <submittedName>
        <fullName evidence="2">Conjugal transfer pilus assembly protein TraA</fullName>
    </submittedName>
</protein>
<evidence type="ECO:0000313" key="3">
    <source>
        <dbReference type="Proteomes" id="UP000199250"/>
    </source>
</evidence>
<evidence type="ECO:0000256" key="1">
    <source>
        <dbReference type="SAM" id="Phobius"/>
    </source>
</evidence>
<keyword evidence="1" id="KW-0472">Membrane</keyword>
<sequence length="115" mass="11676">MQAINKSHVQTLALVALMIGAGVAMAGTGSTTFDSVWTTITDWMQGTLGRVLVGMMILTGIGAGVLRQSLMSFVVGVGGGVGLYAAPDIIESIMTATVPVSVKAAEALLALPITL</sequence>
<dbReference type="AlphaFoldDB" id="A0A1H6WIS9"/>
<dbReference type="OrthoDB" id="5679053at2"/>
<organism evidence="2 3">
    <name type="scientific">Azotobacter beijerinckii</name>
    <dbReference type="NCBI Taxonomy" id="170623"/>
    <lineage>
        <taxon>Bacteria</taxon>
        <taxon>Pseudomonadati</taxon>
        <taxon>Pseudomonadota</taxon>
        <taxon>Gammaproteobacteria</taxon>
        <taxon>Pseudomonadales</taxon>
        <taxon>Pseudomonadaceae</taxon>
        <taxon>Azotobacter</taxon>
    </lineage>
</organism>
<dbReference type="RefSeq" id="WP_090733006.1">
    <property type="nucleotide sequence ID" value="NZ_FNYQ01000054.1"/>
</dbReference>
<dbReference type="EMBL" id="FNYQ01000054">
    <property type="protein sequence ID" value="SEJ15626.1"/>
    <property type="molecule type" value="Genomic_DNA"/>
</dbReference>
<dbReference type="InterPro" id="IPR007039">
    <property type="entry name" value="TrbC/VirB2"/>
</dbReference>
<accession>A0A1H6WIS9</accession>
<evidence type="ECO:0000313" key="2">
    <source>
        <dbReference type="EMBL" id="SEJ15626.1"/>
    </source>
</evidence>
<dbReference type="Proteomes" id="UP000199250">
    <property type="component" value="Unassembled WGS sequence"/>
</dbReference>
<dbReference type="InterPro" id="IPR059173">
    <property type="entry name" value="TraA_dom"/>
</dbReference>
<reference evidence="2 3" key="1">
    <citation type="submission" date="2016-10" db="EMBL/GenBank/DDBJ databases">
        <authorList>
            <person name="de Groot N.N."/>
        </authorList>
    </citation>
    <scope>NUCLEOTIDE SEQUENCE [LARGE SCALE GENOMIC DNA]</scope>
    <source>
        <strain evidence="2 3">DSM 373</strain>
    </source>
</reference>
<dbReference type="NCBIfam" id="NF041281">
    <property type="entry name" value="TraA_gammapb"/>
    <property type="match status" value="1"/>
</dbReference>
<gene>
    <name evidence="2" type="ORF">SAMN04244572_02947</name>
</gene>
<feature type="transmembrane region" description="Helical" evidence="1">
    <location>
        <begin position="12"/>
        <end position="28"/>
    </location>
</feature>
<name>A0A1H6WIS9_9GAMM</name>
<keyword evidence="1" id="KW-1133">Transmembrane helix</keyword>
<feature type="transmembrane region" description="Helical" evidence="1">
    <location>
        <begin position="48"/>
        <end position="66"/>
    </location>
</feature>
<proteinExistence type="predicted"/>
<keyword evidence="1" id="KW-0812">Transmembrane</keyword>
<dbReference type="Pfam" id="PF04956">
    <property type="entry name" value="TrbC"/>
    <property type="match status" value="1"/>
</dbReference>